<accession>A0ACC1S820</accession>
<proteinExistence type="predicted"/>
<gene>
    <name evidence="1" type="ORF">NM208_g7765</name>
</gene>
<dbReference type="Proteomes" id="UP001148629">
    <property type="component" value="Unassembled WGS sequence"/>
</dbReference>
<keyword evidence="2" id="KW-1185">Reference proteome</keyword>
<protein>
    <submittedName>
        <fullName evidence="1">Uncharacterized protein</fullName>
    </submittedName>
</protein>
<reference evidence="1" key="1">
    <citation type="submission" date="2022-08" db="EMBL/GenBank/DDBJ databases">
        <title>Genome Sequence of Fusarium decemcellulare.</title>
        <authorList>
            <person name="Buettner E."/>
        </authorList>
    </citation>
    <scope>NUCLEOTIDE SEQUENCE</scope>
    <source>
        <strain evidence="1">Babe19</strain>
    </source>
</reference>
<sequence>MPPYTGNPNDVDPATLGDTLKGSCLCGSIKVTITDSELWTKRRGHLCHCANCRKVAGSYVASNFNIEEEKVQIDDDNQVLKKFIDKNTGSGKPVDRYFCSTCGCPVKSITPLLPGRVIVKMGMFPRIPAPEWETFALHRHDWQGKHEGVVQWRIKVGEEQLIHSSNITPRSFCSAWFTTPAPHPAQARLGKSLVSQSRVPDRS</sequence>
<name>A0ACC1S820_9HYPO</name>
<evidence type="ECO:0000313" key="2">
    <source>
        <dbReference type="Proteomes" id="UP001148629"/>
    </source>
</evidence>
<dbReference type="EMBL" id="JANRMS010000825">
    <property type="protein sequence ID" value="KAJ3533928.1"/>
    <property type="molecule type" value="Genomic_DNA"/>
</dbReference>
<organism evidence="1 2">
    <name type="scientific">Fusarium decemcellulare</name>
    <dbReference type="NCBI Taxonomy" id="57161"/>
    <lineage>
        <taxon>Eukaryota</taxon>
        <taxon>Fungi</taxon>
        <taxon>Dikarya</taxon>
        <taxon>Ascomycota</taxon>
        <taxon>Pezizomycotina</taxon>
        <taxon>Sordariomycetes</taxon>
        <taxon>Hypocreomycetidae</taxon>
        <taxon>Hypocreales</taxon>
        <taxon>Nectriaceae</taxon>
        <taxon>Fusarium</taxon>
        <taxon>Fusarium decemcellulare species complex</taxon>
    </lineage>
</organism>
<comment type="caution">
    <text evidence="1">The sequence shown here is derived from an EMBL/GenBank/DDBJ whole genome shotgun (WGS) entry which is preliminary data.</text>
</comment>
<evidence type="ECO:0000313" key="1">
    <source>
        <dbReference type="EMBL" id="KAJ3533928.1"/>
    </source>
</evidence>